<keyword evidence="1" id="KW-0547">Nucleotide-binding</keyword>
<sequence length="235" mass="26889">MRRDHRHAGRLIDYFKQQVFTLRAVDAMVVDEADRMFDLGFIKDIYFLFRRLPPREQRQSMLFSATLSHRVLELAYEHMNEPEKLAVESDHITADRVRQRVYFPAKEEKIPLLLNLLQQADTSRSIVFVNTKIAAERVTERLQRQGILAGALSGDVPQKKREKLLARFQQGQLEALVATDVAARGLHIEGVSHVFNYDLPQDAEDYVHRIGRTARLGAEGDAVSFACDLYAVSLP</sequence>
<dbReference type="GO" id="GO:0016787">
    <property type="term" value="F:hydrolase activity"/>
    <property type="evidence" value="ECO:0007669"/>
    <property type="project" value="UniProtKB-KW"/>
</dbReference>
<protein>
    <submittedName>
        <fullName evidence="7">ATP-dependent RNA helicase RhlB</fullName>
    </submittedName>
</protein>
<dbReference type="GO" id="GO:0003724">
    <property type="term" value="F:RNA helicase activity"/>
    <property type="evidence" value="ECO:0007669"/>
    <property type="project" value="TreeGrafter"/>
</dbReference>
<proteinExistence type="predicted"/>
<evidence type="ECO:0000259" key="6">
    <source>
        <dbReference type="PROSITE" id="PS51194"/>
    </source>
</evidence>
<dbReference type="Pfam" id="PF00270">
    <property type="entry name" value="DEAD"/>
    <property type="match status" value="1"/>
</dbReference>
<keyword evidence="3 7" id="KW-0347">Helicase</keyword>
<dbReference type="Gene3D" id="3.40.50.300">
    <property type="entry name" value="P-loop containing nucleotide triphosphate hydrolases"/>
    <property type="match status" value="2"/>
</dbReference>
<dbReference type="PANTHER" id="PTHR47959:SF10">
    <property type="entry name" value="ATP-DEPENDENT RNA HELICASE RHLB"/>
    <property type="match status" value="1"/>
</dbReference>
<reference evidence="7" key="2">
    <citation type="journal article" date="2014" name="ISME J.">
        <title>Microbial stratification in low pH oxic and suboxic macroscopic growths along an acid mine drainage.</title>
        <authorList>
            <person name="Mendez-Garcia C."/>
            <person name="Mesa V."/>
            <person name="Sprenger R.R."/>
            <person name="Richter M."/>
            <person name="Diez M.S."/>
            <person name="Solano J."/>
            <person name="Bargiela R."/>
            <person name="Golyshina O.V."/>
            <person name="Manteca A."/>
            <person name="Ramos J.L."/>
            <person name="Gallego J.R."/>
            <person name="Llorente I."/>
            <person name="Martins Dos Santos V.A."/>
            <person name="Jensen O.N."/>
            <person name="Pelaez A.I."/>
            <person name="Sanchez J."/>
            <person name="Ferrer M."/>
        </authorList>
    </citation>
    <scope>NUCLEOTIDE SEQUENCE</scope>
</reference>
<dbReference type="Pfam" id="PF00271">
    <property type="entry name" value="Helicase_C"/>
    <property type="match status" value="1"/>
</dbReference>
<dbReference type="PROSITE" id="PS51194">
    <property type="entry name" value="HELICASE_CTER"/>
    <property type="match status" value="1"/>
</dbReference>
<accession>T0Z0T2</accession>
<evidence type="ECO:0000313" key="7">
    <source>
        <dbReference type="EMBL" id="EQD41546.1"/>
    </source>
</evidence>
<reference evidence="7" key="1">
    <citation type="submission" date="2013-08" db="EMBL/GenBank/DDBJ databases">
        <authorList>
            <person name="Mendez C."/>
            <person name="Richter M."/>
            <person name="Ferrer M."/>
            <person name="Sanchez J."/>
        </authorList>
    </citation>
    <scope>NUCLEOTIDE SEQUENCE</scope>
</reference>
<dbReference type="PANTHER" id="PTHR47959">
    <property type="entry name" value="ATP-DEPENDENT RNA HELICASE RHLE-RELATED"/>
    <property type="match status" value="1"/>
</dbReference>
<evidence type="ECO:0000256" key="2">
    <source>
        <dbReference type="ARBA" id="ARBA00022801"/>
    </source>
</evidence>
<dbReference type="EMBL" id="AUZZ01007644">
    <property type="protein sequence ID" value="EQD41546.1"/>
    <property type="molecule type" value="Genomic_DNA"/>
</dbReference>
<name>T0Z0T2_9ZZZZ</name>
<evidence type="ECO:0000256" key="4">
    <source>
        <dbReference type="ARBA" id="ARBA00022840"/>
    </source>
</evidence>
<dbReference type="InterPro" id="IPR014001">
    <property type="entry name" value="Helicase_ATP-bd"/>
</dbReference>
<dbReference type="GO" id="GO:0003676">
    <property type="term" value="F:nucleic acid binding"/>
    <property type="evidence" value="ECO:0007669"/>
    <property type="project" value="InterPro"/>
</dbReference>
<organism evidence="7">
    <name type="scientific">mine drainage metagenome</name>
    <dbReference type="NCBI Taxonomy" id="410659"/>
    <lineage>
        <taxon>unclassified sequences</taxon>
        <taxon>metagenomes</taxon>
        <taxon>ecological metagenomes</taxon>
    </lineage>
</organism>
<keyword evidence="2" id="KW-0378">Hydrolase</keyword>
<evidence type="ECO:0000259" key="5">
    <source>
        <dbReference type="PROSITE" id="PS51192"/>
    </source>
</evidence>
<dbReference type="InterPro" id="IPR001650">
    <property type="entry name" value="Helicase_C-like"/>
</dbReference>
<dbReference type="InterPro" id="IPR050079">
    <property type="entry name" value="DEAD_box_RNA_helicase"/>
</dbReference>
<dbReference type="GO" id="GO:0005524">
    <property type="term" value="F:ATP binding"/>
    <property type="evidence" value="ECO:0007669"/>
    <property type="project" value="UniProtKB-KW"/>
</dbReference>
<comment type="caution">
    <text evidence="7">The sequence shown here is derived from an EMBL/GenBank/DDBJ whole genome shotgun (WGS) entry which is preliminary data.</text>
</comment>
<dbReference type="InterPro" id="IPR000629">
    <property type="entry name" value="RNA-helicase_DEAD-box_CS"/>
</dbReference>
<evidence type="ECO:0000256" key="1">
    <source>
        <dbReference type="ARBA" id="ARBA00022741"/>
    </source>
</evidence>
<feature type="domain" description="Helicase ATP-binding" evidence="5">
    <location>
        <begin position="1"/>
        <end position="85"/>
    </location>
</feature>
<feature type="domain" description="Helicase C-terminal" evidence="6">
    <location>
        <begin position="109"/>
        <end position="235"/>
    </location>
</feature>
<dbReference type="InterPro" id="IPR027417">
    <property type="entry name" value="P-loop_NTPase"/>
</dbReference>
<dbReference type="SMART" id="SM00490">
    <property type="entry name" value="HELICc"/>
    <property type="match status" value="1"/>
</dbReference>
<dbReference type="PROSITE" id="PS00039">
    <property type="entry name" value="DEAD_ATP_HELICASE"/>
    <property type="match status" value="1"/>
</dbReference>
<dbReference type="SUPFAM" id="SSF52540">
    <property type="entry name" value="P-loop containing nucleoside triphosphate hydrolases"/>
    <property type="match status" value="1"/>
</dbReference>
<keyword evidence="4" id="KW-0067">ATP-binding</keyword>
<feature type="non-terminal residue" evidence="7">
    <location>
        <position position="235"/>
    </location>
</feature>
<dbReference type="AlphaFoldDB" id="T0Z0T2"/>
<dbReference type="GO" id="GO:0005829">
    <property type="term" value="C:cytosol"/>
    <property type="evidence" value="ECO:0007669"/>
    <property type="project" value="TreeGrafter"/>
</dbReference>
<dbReference type="PROSITE" id="PS51192">
    <property type="entry name" value="HELICASE_ATP_BIND_1"/>
    <property type="match status" value="1"/>
</dbReference>
<gene>
    <name evidence="7" type="ORF">B2A_10618</name>
</gene>
<dbReference type="InterPro" id="IPR011545">
    <property type="entry name" value="DEAD/DEAH_box_helicase_dom"/>
</dbReference>
<evidence type="ECO:0000256" key="3">
    <source>
        <dbReference type="ARBA" id="ARBA00022806"/>
    </source>
</evidence>
<dbReference type="CDD" id="cd18787">
    <property type="entry name" value="SF2_C_DEAD"/>
    <property type="match status" value="1"/>
</dbReference>